<keyword evidence="5 6" id="KW-0472">Membrane</keyword>
<keyword evidence="2" id="KW-0813">Transport</keyword>
<dbReference type="GeneID" id="63730126"/>
<evidence type="ECO:0008006" key="9">
    <source>
        <dbReference type="Google" id="ProtNLM"/>
    </source>
</evidence>
<sequence length="518" mass="56572">MKDDAPQHEEYAQSDSKGLGELIDLDEAVLRAQGHDAELKRSFSWVGALGLAFSIVNSWLTYAACFGVAFSYGGGLVAVFSPILSALTQLIMLQGVSELASAFPSSGGQYHYTYIIAPDRFKNVAAYVVGMINVIAWWINTASGTIYTAISAFGICEFLVPGFAGTQWQVYLCYLLVILLTLLPIFVIPQHRIEGMTKTSMCLSIIGMFLVIIVCLVMGRGNYHPGTILNSSRTSGWGPGVGWLLGIGNGEYAFVAAGACVHISEEVPKPNRRIPLVINMTILIGVLTLVPWIIAMTCSIQDIEAVQNAFVPSLELFYQATGNKAAAAVLQVYLTFVYYTCVPSQWITSSRMTWAFSRDNGLPFSSYWAKIDENRRIPVRATLLSAGFCAIYGLLYIASTQAFNSIINTAVLVLNITYTVPQGILATCGRGRLPRRYYDLGYAGYAVNVFSVGWLIISGVFFCFPTENPPTLGNMNYNSAVLCGIIAIVLVCWIERRKRFSGPAIDWEALNTAQAVHG</sequence>
<reference evidence="8" key="1">
    <citation type="journal article" date="2017" name="Genome Biol.">
        <title>Comparative genomics reveals high biological diversity and specific adaptations in the industrially and medically important fungal genus Aspergillus.</title>
        <authorList>
            <person name="de Vries R.P."/>
            <person name="Riley R."/>
            <person name="Wiebenga A."/>
            <person name="Aguilar-Osorio G."/>
            <person name="Amillis S."/>
            <person name="Uchima C.A."/>
            <person name="Anderluh G."/>
            <person name="Asadollahi M."/>
            <person name="Askin M."/>
            <person name="Barry K."/>
            <person name="Battaglia E."/>
            <person name="Bayram O."/>
            <person name="Benocci T."/>
            <person name="Braus-Stromeyer S.A."/>
            <person name="Caldana C."/>
            <person name="Canovas D."/>
            <person name="Cerqueira G.C."/>
            <person name="Chen F."/>
            <person name="Chen W."/>
            <person name="Choi C."/>
            <person name="Clum A."/>
            <person name="Dos Santos R.A."/>
            <person name="Damasio A.R."/>
            <person name="Diallinas G."/>
            <person name="Emri T."/>
            <person name="Fekete E."/>
            <person name="Flipphi M."/>
            <person name="Freyberg S."/>
            <person name="Gallo A."/>
            <person name="Gournas C."/>
            <person name="Habgood R."/>
            <person name="Hainaut M."/>
            <person name="Harispe M.L."/>
            <person name="Henrissat B."/>
            <person name="Hilden K.S."/>
            <person name="Hope R."/>
            <person name="Hossain A."/>
            <person name="Karabika E."/>
            <person name="Karaffa L."/>
            <person name="Karanyi Z."/>
            <person name="Krasevec N."/>
            <person name="Kuo A."/>
            <person name="Kusch H."/>
            <person name="LaButti K."/>
            <person name="Lagendijk E.L."/>
            <person name="Lapidus A."/>
            <person name="Levasseur A."/>
            <person name="Lindquist E."/>
            <person name="Lipzen A."/>
            <person name="Logrieco A.F."/>
            <person name="MacCabe A."/>
            <person name="Maekelae M.R."/>
            <person name="Malavazi I."/>
            <person name="Melin P."/>
            <person name="Meyer V."/>
            <person name="Mielnichuk N."/>
            <person name="Miskei M."/>
            <person name="Molnar A.P."/>
            <person name="Mule G."/>
            <person name="Ngan C.Y."/>
            <person name="Orejas M."/>
            <person name="Orosz E."/>
            <person name="Ouedraogo J.P."/>
            <person name="Overkamp K.M."/>
            <person name="Park H.-S."/>
            <person name="Perrone G."/>
            <person name="Piumi F."/>
            <person name="Punt P.J."/>
            <person name="Ram A.F."/>
            <person name="Ramon A."/>
            <person name="Rauscher S."/>
            <person name="Record E."/>
            <person name="Riano-Pachon D.M."/>
            <person name="Robert V."/>
            <person name="Roehrig J."/>
            <person name="Ruller R."/>
            <person name="Salamov A."/>
            <person name="Salih N.S."/>
            <person name="Samson R.A."/>
            <person name="Sandor E."/>
            <person name="Sanguinetti M."/>
            <person name="Schuetze T."/>
            <person name="Sepcic K."/>
            <person name="Shelest E."/>
            <person name="Sherlock G."/>
            <person name="Sophianopoulou V."/>
            <person name="Squina F.M."/>
            <person name="Sun H."/>
            <person name="Susca A."/>
            <person name="Todd R.B."/>
            <person name="Tsang A."/>
            <person name="Unkles S.E."/>
            <person name="van de Wiele N."/>
            <person name="van Rossen-Uffink D."/>
            <person name="Oliveira J.V."/>
            <person name="Vesth T.C."/>
            <person name="Visser J."/>
            <person name="Yu J.-H."/>
            <person name="Zhou M."/>
            <person name="Andersen M.R."/>
            <person name="Archer D.B."/>
            <person name="Baker S.E."/>
            <person name="Benoit I."/>
            <person name="Brakhage A.A."/>
            <person name="Braus G.H."/>
            <person name="Fischer R."/>
            <person name="Frisvad J.C."/>
            <person name="Goldman G.H."/>
            <person name="Houbraken J."/>
            <person name="Oakley B."/>
            <person name="Pocsi I."/>
            <person name="Scazzocchio C."/>
            <person name="Seiboth B."/>
            <person name="vanKuyk P.A."/>
            <person name="Wortman J."/>
            <person name="Dyer P.S."/>
            <person name="Grigoriev I.V."/>
        </authorList>
    </citation>
    <scope>NUCLEOTIDE SEQUENCE [LARGE SCALE GENOMIC DNA]</scope>
    <source>
        <strain evidence="8">CBS 583.65</strain>
    </source>
</reference>
<dbReference type="PANTHER" id="PTHR45649:SF11">
    <property type="entry name" value="TRANSPORTER, PUTATIVE (EUROFUNG)-RELATED"/>
    <property type="match status" value="1"/>
</dbReference>
<feature type="transmembrane region" description="Helical" evidence="6">
    <location>
        <begin position="124"/>
        <end position="148"/>
    </location>
</feature>
<feature type="transmembrane region" description="Helical" evidence="6">
    <location>
        <begin position="405"/>
        <end position="428"/>
    </location>
</feature>
<dbReference type="EMBL" id="KV878128">
    <property type="protein sequence ID" value="OJJ01285.1"/>
    <property type="molecule type" value="Genomic_DNA"/>
</dbReference>
<dbReference type="PANTHER" id="PTHR45649">
    <property type="entry name" value="AMINO-ACID PERMEASE BAT1"/>
    <property type="match status" value="1"/>
</dbReference>
<name>A0A1L9PIM3_ASPVE</name>
<dbReference type="InterPro" id="IPR002293">
    <property type="entry name" value="AA/rel_permease1"/>
</dbReference>
<dbReference type="STRING" id="1036611.A0A1L9PIM3"/>
<evidence type="ECO:0000313" key="8">
    <source>
        <dbReference type="Proteomes" id="UP000184073"/>
    </source>
</evidence>
<organism evidence="7 8">
    <name type="scientific">Aspergillus versicolor CBS 583.65</name>
    <dbReference type="NCBI Taxonomy" id="1036611"/>
    <lineage>
        <taxon>Eukaryota</taxon>
        <taxon>Fungi</taxon>
        <taxon>Dikarya</taxon>
        <taxon>Ascomycota</taxon>
        <taxon>Pezizomycotina</taxon>
        <taxon>Eurotiomycetes</taxon>
        <taxon>Eurotiomycetidae</taxon>
        <taxon>Eurotiales</taxon>
        <taxon>Aspergillaceae</taxon>
        <taxon>Aspergillus</taxon>
        <taxon>Aspergillus subgen. Nidulantes</taxon>
    </lineage>
</organism>
<feature type="transmembrane region" description="Helical" evidence="6">
    <location>
        <begin position="241"/>
        <end position="264"/>
    </location>
</feature>
<dbReference type="Proteomes" id="UP000184073">
    <property type="component" value="Unassembled WGS sequence"/>
</dbReference>
<dbReference type="AlphaFoldDB" id="A0A1L9PIM3"/>
<gene>
    <name evidence="7" type="ORF">ASPVEDRAFT_52261</name>
</gene>
<dbReference type="VEuPathDB" id="FungiDB:ASPVEDRAFT_52261"/>
<evidence type="ECO:0000256" key="5">
    <source>
        <dbReference type="ARBA" id="ARBA00023136"/>
    </source>
</evidence>
<feature type="transmembrane region" description="Helical" evidence="6">
    <location>
        <begin position="476"/>
        <end position="494"/>
    </location>
</feature>
<feature type="transmembrane region" description="Helical" evidence="6">
    <location>
        <begin position="325"/>
        <end position="342"/>
    </location>
</feature>
<keyword evidence="3 6" id="KW-0812">Transmembrane</keyword>
<dbReference type="GO" id="GO:0022857">
    <property type="term" value="F:transmembrane transporter activity"/>
    <property type="evidence" value="ECO:0007669"/>
    <property type="project" value="InterPro"/>
</dbReference>
<feature type="transmembrane region" description="Helical" evidence="6">
    <location>
        <begin position="276"/>
        <end position="294"/>
    </location>
</feature>
<keyword evidence="4 6" id="KW-1133">Transmembrane helix</keyword>
<dbReference type="OrthoDB" id="2417308at2759"/>
<dbReference type="RefSeq" id="XP_040667047.1">
    <property type="nucleotide sequence ID" value="XM_040814615.1"/>
</dbReference>
<proteinExistence type="predicted"/>
<evidence type="ECO:0000313" key="7">
    <source>
        <dbReference type="EMBL" id="OJJ01285.1"/>
    </source>
</evidence>
<dbReference type="Gene3D" id="1.20.1740.10">
    <property type="entry name" value="Amino acid/polyamine transporter I"/>
    <property type="match status" value="1"/>
</dbReference>
<evidence type="ECO:0000256" key="6">
    <source>
        <dbReference type="SAM" id="Phobius"/>
    </source>
</evidence>
<dbReference type="PIRSF" id="PIRSF006060">
    <property type="entry name" value="AA_transporter"/>
    <property type="match status" value="1"/>
</dbReference>
<evidence type="ECO:0000256" key="2">
    <source>
        <dbReference type="ARBA" id="ARBA00022448"/>
    </source>
</evidence>
<feature type="transmembrane region" description="Helical" evidence="6">
    <location>
        <begin position="200"/>
        <end position="221"/>
    </location>
</feature>
<accession>A0A1L9PIM3</accession>
<protein>
    <recommendedName>
        <fullName evidence="9">Amino acid permease/ SLC12A domain-containing protein</fullName>
    </recommendedName>
</protein>
<dbReference type="Pfam" id="PF13520">
    <property type="entry name" value="AA_permease_2"/>
    <property type="match status" value="1"/>
</dbReference>
<feature type="transmembrane region" description="Helical" evidence="6">
    <location>
        <begin position="168"/>
        <end position="188"/>
    </location>
</feature>
<keyword evidence="8" id="KW-1185">Reference proteome</keyword>
<feature type="transmembrane region" description="Helical" evidence="6">
    <location>
        <begin position="70"/>
        <end position="93"/>
    </location>
</feature>
<comment type="subcellular location">
    <subcellularLocation>
        <location evidence="1">Membrane</location>
        <topology evidence="1">Multi-pass membrane protein</topology>
    </subcellularLocation>
</comment>
<evidence type="ECO:0000256" key="3">
    <source>
        <dbReference type="ARBA" id="ARBA00022692"/>
    </source>
</evidence>
<evidence type="ECO:0000256" key="4">
    <source>
        <dbReference type="ARBA" id="ARBA00022989"/>
    </source>
</evidence>
<dbReference type="GO" id="GO:0016020">
    <property type="term" value="C:membrane"/>
    <property type="evidence" value="ECO:0007669"/>
    <property type="project" value="UniProtKB-SubCell"/>
</dbReference>
<feature type="transmembrane region" description="Helical" evidence="6">
    <location>
        <begin position="377"/>
        <end position="399"/>
    </location>
</feature>
<feature type="transmembrane region" description="Helical" evidence="6">
    <location>
        <begin position="440"/>
        <end position="464"/>
    </location>
</feature>
<evidence type="ECO:0000256" key="1">
    <source>
        <dbReference type="ARBA" id="ARBA00004141"/>
    </source>
</evidence>